<accession>A0ACD4CDP6</accession>
<reference evidence="1" key="1">
    <citation type="submission" date="2022-09" db="EMBL/GenBank/DDBJ databases">
        <title>Complete genome sequence of Rossellomorea vietnamensis strain RL-WG62, a newly isolated PGPR with the potential for plant salinity stress alleviation.</title>
        <authorList>
            <person name="Ren L."/>
            <person name="Wang G."/>
            <person name="Hu H."/>
        </authorList>
    </citation>
    <scope>NUCLEOTIDE SEQUENCE</scope>
    <source>
        <strain evidence="1">RL-WG62</strain>
    </source>
</reference>
<dbReference type="Proteomes" id="UP001064027">
    <property type="component" value="Chromosome"/>
</dbReference>
<proteinExistence type="predicted"/>
<evidence type="ECO:0000313" key="2">
    <source>
        <dbReference type="Proteomes" id="UP001064027"/>
    </source>
</evidence>
<dbReference type="EMBL" id="CP104558">
    <property type="protein sequence ID" value="UXH46369.1"/>
    <property type="molecule type" value="Genomic_DNA"/>
</dbReference>
<evidence type="ECO:0000313" key="1">
    <source>
        <dbReference type="EMBL" id="UXH46369.1"/>
    </source>
</evidence>
<sequence length="70" mass="8055">MKTYLNNGGATVNYAVLGVLFSNEKNDDSKHIYWQYEETAGEINWIDEDTVTINGQKINVPDGKYDYRHP</sequence>
<protein>
    <submittedName>
        <fullName evidence="1">DUF5412 domain-containing protein</fullName>
    </submittedName>
</protein>
<keyword evidence="2" id="KW-1185">Reference proteome</keyword>
<gene>
    <name evidence="1" type="ORF">N5C46_10115</name>
</gene>
<name>A0ACD4CDP6_9BACI</name>
<organism evidence="1 2">
    <name type="scientific">Rossellomorea vietnamensis</name>
    <dbReference type="NCBI Taxonomy" id="218284"/>
    <lineage>
        <taxon>Bacteria</taxon>
        <taxon>Bacillati</taxon>
        <taxon>Bacillota</taxon>
        <taxon>Bacilli</taxon>
        <taxon>Bacillales</taxon>
        <taxon>Bacillaceae</taxon>
        <taxon>Rossellomorea</taxon>
    </lineage>
</organism>